<dbReference type="EC" id="2.7.1.24" evidence="20"/>
<evidence type="ECO:0000256" key="3">
    <source>
        <dbReference type="ARBA" id="ARBA00011245"/>
    </source>
</evidence>
<dbReference type="FunFam" id="3.40.50.300:FF:000899">
    <property type="entry name" value="Bifunctional coenzyme A synthase"/>
    <property type="match status" value="1"/>
</dbReference>
<comment type="similarity">
    <text evidence="19">In the central section; belongs to the eukaryotic CoaD family.</text>
</comment>
<dbReference type="OrthoDB" id="330671at2759"/>
<dbReference type="PANTHER" id="PTHR10695">
    <property type="entry name" value="DEPHOSPHO-COA KINASE-RELATED"/>
    <property type="match status" value="1"/>
</dbReference>
<keyword evidence="6" id="KW-0597">Phosphoprotein</keyword>
<keyword evidence="9" id="KW-0547">Nucleotide-binding</keyword>
<evidence type="ECO:0000313" key="23">
    <source>
        <dbReference type="EMBL" id="CAB3997019.1"/>
    </source>
</evidence>
<comment type="pathway">
    <text evidence="17">Cofactor biosynthesis; coenzyme A biosynthesis; CoA from (R)-pantothenate: step 4/5.</text>
</comment>
<comment type="subcellular location">
    <subcellularLocation>
        <location evidence="2">Cytoplasm</location>
    </subcellularLocation>
    <subcellularLocation>
        <location evidence="1">Mitochondrion matrix</location>
    </subcellularLocation>
</comment>
<gene>
    <name evidence="23" type="ORF">PACLA_8A022597</name>
</gene>
<evidence type="ECO:0000256" key="16">
    <source>
        <dbReference type="ARBA" id="ARBA00059677"/>
    </source>
</evidence>
<dbReference type="PROSITE" id="PS51219">
    <property type="entry name" value="DPCK"/>
    <property type="match status" value="1"/>
</dbReference>
<evidence type="ECO:0000259" key="22">
    <source>
        <dbReference type="Pfam" id="PF01467"/>
    </source>
</evidence>
<evidence type="ECO:0000256" key="2">
    <source>
        <dbReference type="ARBA" id="ARBA00004496"/>
    </source>
</evidence>
<evidence type="ECO:0000256" key="8">
    <source>
        <dbReference type="ARBA" id="ARBA00022695"/>
    </source>
</evidence>
<comment type="catalytic activity">
    <reaction evidence="14">
        <text>(R)-4'-phosphopantetheine + ATP + H(+) = 3'-dephospho-CoA + diphosphate</text>
        <dbReference type="Rhea" id="RHEA:19801"/>
        <dbReference type="ChEBI" id="CHEBI:15378"/>
        <dbReference type="ChEBI" id="CHEBI:30616"/>
        <dbReference type="ChEBI" id="CHEBI:33019"/>
        <dbReference type="ChEBI" id="CHEBI:57328"/>
        <dbReference type="ChEBI" id="CHEBI:61723"/>
        <dbReference type="EC" id="2.7.7.3"/>
    </reaction>
    <physiologicalReaction direction="left-to-right" evidence="14">
        <dbReference type="Rhea" id="RHEA:19802"/>
    </physiologicalReaction>
</comment>
<accession>A0A7D9I5F9</accession>
<dbReference type="NCBIfam" id="TIGR00152">
    <property type="entry name" value="dephospho-CoA kinase"/>
    <property type="match status" value="1"/>
</dbReference>
<evidence type="ECO:0000256" key="14">
    <source>
        <dbReference type="ARBA" id="ARBA00051310"/>
    </source>
</evidence>
<reference evidence="23" key="1">
    <citation type="submission" date="2020-04" db="EMBL/GenBank/DDBJ databases">
        <authorList>
            <person name="Alioto T."/>
            <person name="Alioto T."/>
            <person name="Gomez Garrido J."/>
        </authorList>
    </citation>
    <scope>NUCLEOTIDE SEQUENCE</scope>
    <source>
        <strain evidence="23">A484AB</strain>
    </source>
</reference>
<keyword evidence="13" id="KW-0511">Multifunctional enzyme</keyword>
<dbReference type="GO" id="GO:0004140">
    <property type="term" value="F:dephospho-CoA kinase activity"/>
    <property type="evidence" value="ECO:0007669"/>
    <property type="project" value="UniProtKB-EC"/>
</dbReference>
<evidence type="ECO:0000256" key="19">
    <source>
        <dbReference type="ARBA" id="ARBA00061673"/>
    </source>
</evidence>
<evidence type="ECO:0000256" key="5">
    <source>
        <dbReference type="ARBA" id="ARBA00022490"/>
    </source>
</evidence>
<dbReference type="NCBIfam" id="NF001985">
    <property type="entry name" value="PRK00777.1"/>
    <property type="match status" value="1"/>
</dbReference>
<keyword evidence="12" id="KW-0496">Mitochondrion</keyword>
<comment type="pathway">
    <text evidence="18">Cofactor biosynthesis; coenzyme A biosynthesis; CoA from (R)-pantothenate: step 5/5.</text>
</comment>
<evidence type="ECO:0000256" key="13">
    <source>
        <dbReference type="ARBA" id="ARBA00023268"/>
    </source>
</evidence>
<dbReference type="InterPro" id="IPR001977">
    <property type="entry name" value="Depp_CoAkinase"/>
</dbReference>
<evidence type="ECO:0000256" key="15">
    <source>
        <dbReference type="ARBA" id="ARBA00051912"/>
    </source>
</evidence>
<keyword evidence="5" id="KW-0963">Cytoplasm</keyword>
<dbReference type="GO" id="GO:0005524">
    <property type="term" value="F:ATP binding"/>
    <property type="evidence" value="ECO:0007669"/>
    <property type="project" value="UniProtKB-KW"/>
</dbReference>
<dbReference type="CDD" id="cd02022">
    <property type="entry name" value="DPCK"/>
    <property type="match status" value="1"/>
</dbReference>
<dbReference type="GO" id="GO:0015937">
    <property type="term" value="P:coenzyme A biosynthetic process"/>
    <property type="evidence" value="ECO:0007669"/>
    <property type="project" value="InterPro"/>
</dbReference>
<dbReference type="PANTHER" id="PTHR10695:SF46">
    <property type="entry name" value="BIFUNCTIONAL COENZYME A SYNTHASE-RELATED"/>
    <property type="match status" value="1"/>
</dbReference>
<dbReference type="SUPFAM" id="SSF52374">
    <property type="entry name" value="Nucleotidylyl transferase"/>
    <property type="match status" value="1"/>
</dbReference>
<proteinExistence type="inferred from homology"/>
<comment type="catalytic activity">
    <reaction evidence="15">
        <text>3'-dephospho-CoA + ATP = ADP + CoA + H(+)</text>
        <dbReference type="Rhea" id="RHEA:18245"/>
        <dbReference type="ChEBI" id="CHEBI:15378"/>
        <dbReference type="ChEBI" id="CHEBI:30616"/>
        <dbReference type="ChEBI" id="CHEBI:57287"/>
        <dbReference type="ChEBI" id="CHEBI:57328"/>
        <dbReference type="ChEBI" id="CHEBI:456216"/>
        <dbReference type="EC" id="2.7.1.24"/>
    </reaction>
    <physiologicalReaction direction="left-to-right" evidence="15">
        <dbReference type="Rhea" id="RHEA:18246"/>
    </physiologicalReaction>
</comment>
<evidence type="ECO:0000256" key="11">
    <source>
        <dbReference type="ARBA" id="ARBA00022840"/>
    </source>
</evidence>
<evidence type="ECO:0000256" key="7">
    <source>
        <dbReference type="ARBA" id="ARBA00022679"/>
    </source>
</evidence>
<evidence type="ECO:0000313" key="24">
    <source>
        <dbReference type="Proteomes" id="UP001152795"/>
    </source>
</evidence>
<dbReference type="InterPro" id="IPR027417">
    <property type="entry name" value="P-loop_NTPase"/>
</dbReference>
<dbReference type="InterPro" id="IPR014729">
    <property type="entry name" value="Rossmann-like_a/b/a_fold"/>
</dbReference>
<evidence type="ECO:0000256" key="6">
    <source>
        <dbReference type="ARBA" id="ARBA00022553"/>
    </source>
</evidence>
<dbReference type="Pfam" id="PF01121">
    <property type="entry name" value="CoaE"/>
    <property type="match status" value="1"/>
</dbReference>
<dbReference type="EMBL" id="CACRXK020003002">
    <property type="protein sequence ID" value="CAB3997019.1"/>
    <property type="molecule type" value="Genomic_DNA"/>
</dbReference>
<dbReference type="SUPFAM" id="SSF52540">
    <property type="entry name" value="P-loop containing nucleoside triphosphate hydrolases"/>
    <property type="match status" value="1"/>
</dbReference>
<dbReference type="GO" id="GO:0004595">
    <property type="term" value="F:pantetheine-phosphate adenylyltransferase activity"/>
    <property type="evidence" value="ECO:0007669"/>
    <property type="project" value="UniProtKB-EC"/>
</dbReference>
<evidence type="ECO:0000256" key="21">
    <source>
        <dbReference type="ARBA" id="ARBA00067394"/>
    </source>
</evidence>
<evidence type="ECO:0000256" key="12">
    <source>
        <dbReference type="ARBA" id="ARBA00023128"/>
    </source>
</evidence>
<evidence type="ECO:0000256" key="9">
    <source>
        <dbReference type="ARBA" id="ARBA00022741"/>
    </source>
</evidence>
<name>A0A7D9I5F9_PARCT</name>
<keyword evidence="11" id="KW-0067">ATP-binding</keyword>
<keyword evidence="8" id="KW-0548">Nucleotidyltransferase</keyword>
<dbReference type="Proteomes" id="UP001152795">
    <property type="component" value="Unassembled WGS sequence"/>
</dbReference>
<dbReference type="Pfam" id="PF01467">
    <property type="entry name" value="CTP_transf_like"/>
    <property type="match status" value="1"/>
</dbReference>
<evidence type="ECO:0000256" key="17">
    <source>
        <dbReference type="ARBA" id="ARBA00060565"/>
    </source>
</evidence>
<dbReference type="GO" id="GO:0005759">
    <property type="term" value="C:mitochondrial matrix"/>
    <property type="evidence" value="ECO:0007669"/>
    <property type="project" value="UniProtKB-SubCell"/>
</dbReference>
<dbReference type="NCBIfam" id="TIGR00125">
    <property type="entry name" value="cyt_tran_rel"/>
    <property type="match status" value="1"/>
</dbReference>
<evidence type="ECO:0000256" key="20">
    <source>
        <dbReference type="ARBA" id="ARBA00066359"/>
    </source>
</evidence>
<sequence length="522" mass="57816">MSQSGVLILQPSKFELRRFYELVKICAKHVQNVLYIDFSFNAQTNSEVALQKGFSRAETYKVLEGIYKSRAQELNSLDVRVLLGNESQNAVEKGFSQRLDVVFLDSSYKSEPSIVERTCMRYNFKNKDAMQFLDGVLESPISEELKQPAKEMKCYDTVAVGGTFDRIHNGHRLLLSTSCLLTNSRIVVGVSDETLLVNKTLGELIEPLEVRMKNVAEFIEDIKPGLIKEIVPLSDPAGPTKTDPNIECLVVSAETLNGGHAVNKIRKEAGLPKMDLFSIELISDIEPESSTDECKLSSTAGRHEALGVLLRPPKSNSNQSGVYVIGLTGGIASGKSSIAKRLEKLGAEIINADIVGHSVYEPGTDAYNEIIQSFGDGILNSNGSVNRRSLGSIVFSDSNKLQLLNSIVWPKIMERIKELISEVASKGAQVCIVEAALLLEAGWDEVVNEIWVSFIPEAEAIKRLKDRNGLSEEEAKKRLASQLKNKERVSQANVVLSTLWEPEYTQKQVEKAWKGLQERITK</sequence>
<feature type="domain" description="Cytidyltransferase-like" evidence="22">
    <location>
        <begin position="160"/>
        <end position="280"/>
    </location>
</feature>
<evidence type="ECO:0000256" key="1">
    <source>
        <dbReference type="ARBA" id="ARBA00004305"/>
    </source>
</evidence>
<dbReference type="HAMAP" id="MF_00376">
    <property type="entry name" value="Dephospho_CoA_kinase"/>
    <property type="match status" value="1"/>
</dbReference>
<dbReference type="FunFam" id="3.40.50.620:FF:000089">
    <property type="entry name" value="Bifunctional coenzyme A synthase"/>
    <property type="match status" value="1"/>
</dbReference>
<comment type="subunit">
    <text evidence="3">Monomer.</text>
</comment>
<comment type="caution">
    <text evidence="23">The sequence shown here is derived from an EMBL/GenBank/DDBJ whole genome shotgun (WGS) entry which is preliminary data.</text>
</comment>
<keyword evidence="24" id="KW-1185">Reference proteome</keyword>
<dbReference type="Gene3D" id="3.40.50.300">
    <property type="entry name" value="P-loop containing nucleotide triphosphate hydrolases"/>
    <property type="match status" value="1"/>
</dbReference>
<comment type="function">
    <text evidence="16">Bifunctional enzyme that catalyzes the fourth and fifth sequential steps of CoA biosynthetic pathway. The fourth reaction is catalyzed by the phosphopantetheine adenylyltransferase, coded by the coaD domain; the fifth reaction is catalyzed by the dephospho-CoA kinase, coded by the coaE domain. May act as a point of CoA biosynthesis regulation.</text>
</comment>
<evidence type="ECO:0000256" key="10">
    <source>
        <dbReference type="ARBA" id="ARBA00022777"/>
    </source>
</evidence>
<dbReference type="Gene3D" id="3.40.50.620">
    <property type="entry name" value="HUPs"/>
    <property type="match status" value="1"/>
</dbReference>
<evidence type="ECO:0000256" key="18">
    <source>
        <dbReference type="ARBA" id="ARBA00060696"/>
    </source>
</evidence>
<protein>
    <recommendedName>
        <fullName evidence="21">Bifunctional coenzyme A synthase</fullName>
        <ecNumber evidence="20">2.7.1.24</ecNumber>
        <ecNumber evidence="4">2.7.7.3</ecNumber>
    </recommendedName>
</protein>
<keyword evidence="7" id="KW-0808">Transferase</keyword>
<dbReference type="EC" id="2.7.7.3" evidence="4"/>
<organism evidence="23 24">
    <name type="scientific">Paramuricea clavata</name>
    <name type="common">Red gorgonian</name>
    <name type="synonym">Violescent sea-whip</name>
    <dbReference type="NCBI Taxonomy" id="317549"/>
    <lineage>
        <taxon>Eukaryota</taxon>
        <taxon>Metazoa</taxon>
        <taxon>Cnidaria</taxon>
        <taxon>Anthozoa</taxon>
        <taxon>Octocorallia</taxon>
        <taxon>Malacalcyonacea</taxon>
        <taxon>Plexauridae</taxon>
        <taxon>Paramuricea</taxon>
    </lineage>
</organism>
<keyword evidence="10" id="KW-0418">Kinase</keyword>
<dbReference type="InterPro" id="IPR004821">
    <property type="entry name" value="Cyt_trans-like"/>
</dbReference>
<evidence type="ECO:0000256" key="4">
    <source>
        <dbReference type="ARBA" id="ARBA00012392"/>
    </source>
</evidence>
<dbReference type="AlphaFoldDB" id="A0A7D9I5F9"/>